<feature type="binding site" evidence="11">
    <location>
        <position position="84"/>
    </location>
    <ligand>
        <name>Ca(2+)</name>
        <dbReference type="ChEBI" id="CHEBI:29108"/>
        <label>1</label>
    </ligand>
</feature>
<dbReference type="EC" id="1.11.1.-" evidence="14"/>
<evidence type="ECO:0000256" key="1">
    <source>
        <dbReference type="ARBA" id="ARBA00006089"/>
    </source>
</evidence>
<dbReference type="PANTHER" id="PTHR31356">
    <property type="entry name" value="THYLAKOID LUMENAL 29 KDA PROTEIN, CHLOROPLASTIC-RELATED"/>
    <property type="match status" value="1"/>
</dbReference>
<feature type="disulfide bond" evidence="13">
    <location>
        <begin position="56"/>
        <end position="138"/>
    </location>
</feature>
<feature type="disulfide bond" evidence="13">
    <location>
        <begin position="271"/>
        <end position="337"/>
    </location>
</feature>
<dbReference type="InterPro" id="IPR010255">
    <property type="entry name" value="Haem_peroxidase_sf"/>
</dbReference>
<dbReference type="PANTHER" id="PTHR31356:SF66">
    <property type="entry name" value="CATALASE-PEROXIDASE"/>
    <property type="match status" value="1"/>
</dbReference>
<feature type="disulfide bond" evidence="13">
    <location>
        <begin position="26"/>
        <end position="38"/>
    </location>
</feature>
<dbReference type="PRINTS" id="PR00462">
    <property type="entry name" value="LIGNINASE"/>
</dbReference>
<feature type="binding site" evidence="11">
    <location>
        <position position="70"/>
    </location>
    <ligand>
        <name>Ca(2+)</name>
        <dbReference type="ChEBI" id="CHEBI:29108"/>
        <label>1</label>
    </ligand>
</feature>
<keyword evidence="7 11" id="KW-0408">Iron</keyword>
<dbReference type="CDD" id="cd00692">
    <property type="entry name" value="ligninase"/>
    <property type="match status" value="1"/>
</dbReference>
<dbReference type="GO" id="GO:0020037">
    <property type="term" value="F:heme binding"/>
    <property type="evidence" value="ECO:0007669"/>
    <property type="project" value="UniProtKB-UniRule"/>
</dbReference>
<evidence type="ECO:0000313" key="16">
    <source>
        <dbReference type="EMBL" id="PAV18398.1"/>
    </source>
</evidence>
<dbReference type="InterPro" id="IPR002016">
    <property type="entry name" value="Haem_peroxidase"/>
</dbReference>
<evidence type="ECO:0000256" key="4">
    <source>
        <dbReference type="ARBA" id="ARBA00022723"/>
    </source>
</evidence>
<comment type="similarity">
    <text evidence="1 14">Belongs to the peroxidase family. Ligninase subfamily.</text>
</comment>
<dbReference type="PROSITE" id="PS00435">
    <property type="entry name" value="PEROXIDASE_1"/>
    <property type="match status" value="1"/>
</dbReference>
<gene>
    <name evidence="16" type="ORF">PNOK_0524000</name>
</gene>
<keyword evidence="2 14" id="KW-0575">Peroxidase</keyword>
<feature type="binding site" evidence="11">
    <location>
        <position position="88"/>
    </location>
    <ligand>
        <name>Ca(2+)</name>
        <dbReference type="ChEBI" id="CHEBI:29108"/>
        <label>1</label>
    </ligand>
</feature>
<dbReference type="EMBL" id="NBII01000005">
    <property type="protein sequence ID" value="PAV18398.1"/>
    <property type="molecule type" value="Genomic_DNA"/>
</dbReference>
<keyword evidence="4 11" id="KW-0479">Metal-binding</keyword>
<dbReference type="PRINTS" id="PR00458">
    <property type="entry name" value="PEROXIDASE"/>
</dbReference>
<dbReference type="InParanoid" id="A0A286UFU4"/>
<evidence type="ECO:0000256" key="8">
    <source>
        <dbReference type="ARBA" id="ARBA00023157"/>
    </source>
</evidence>
<accession>A0A286UFU4</accession>
<dbReference type="InterPro" id="IPR019793">
    <property type="entry name" value="Peroxidases_heam-ligand_BS"/>
</dbReference>
<keyword evidence="6 14" id="KW-0560">Oxidoreductase</keyword>
<feature type="binding site" evidence="11">
    <location>
        <position position="213"/>
    </location>
    <ligand>
        <name>Ca(2+)</name>
        <dbReference type="ChEBI" id="CHEBI:29108"/>
        <label>2</label>
    </ligand>
</feature>
<dbReference type="InterPro" id="IPR019794">
    <property type="entry name" value="Peroxidases_AS"/>
</dbReference>
<feature type="binding site" evidence="11">
    <location>
        <position position="218"/>
    </location>
    <ligand>
        <name>Ca(2+)</name>
        <dbReference type="ChEBI" id="CHEBI:29108"/>
        <label>2</label>
    </ligand>
</feature>
<evidence type="ECO:0000256" key="7">
    <source>
        <dbReference type="ARBA" id="ARBA00023004"/>
    </source>
</evidence>
<dbReference type="GO" id="GO:0042744">
    <property type="term" value="P:hydrogen peroxide catabolic process"/>
    <property type="evidence" value="ECO:0007669"/>
    <property type="project" value="TreeGrafter"/>
</dbReference>
<dbReference type="Pfam" id="PF00141">
    <property type="entry name" value="peroxidase"/>
    <property type="match status" value="1"/>
</dbReference>
<dbReference type="Gene3D" id="1.10.520.10">
    <property type="match status" value="1"/>
</dbReference>
<evidence type="ECO:0000256" key="9">
    <source>
        <dbReference type="ARBA" id="ARBA00023180"/>
    </source>
</evidence>
<dbReference type="PROSITE" id="PS50873">
    <property type="entry name" value="PEROXIDASE_4"/>
    <property type="match status" value="1"/>
</dbReference>
<dbReference type="Pfam" id="PF11895">
    <property type="entry name" value="Peroxidase_ext"/>
    <property type="match status" value="1"/>
</dbReference>
<dbReference type="GO" id="GO:0046872">
    <property type="term" value="F:metal ion binding"/>
    <property type="evidence" value="ECO:0007669"/>
    <property type="project" value="UniProtKB-UniRule"/>
</dbReference>
<keyword evidence="17" id="KW-1185">Reference proteome</keyword>
<evidence type="ECO:0000256" key="12">
    <source>
        <dbReference type="PIRSR" id="PIRSR601621-3"/>
    </source>
</evidence>
<feature type="site" description="Transition state stabilizer" evidence="12">
    <location>
        <position position="65"/>
    </location>
</feature>
<feature type="disulfide bond" evidence="13">
    <location>
        <begin position="37"/>
        <end position="307"/>
    </location>
</feature>
<protein>
    <recommendedName>
        <fullName evidence="14">Peroxidase</fullName>
        <ecNumber evidence="14">1.11.1.-</ecNumber>
    </recommendedName>
</protein>
<evidence type="ECO:0000256" key="3">
    <source>
        <dbReference type="ARBA" id="ARBA00022617"/>
    </source>
</evidence>
<dbReference type="GO" id="GO:0034599">
    <property type="term" value="P:cellular response to oxidative stress"/>
    <property type="evidence" value="ECO:0007669"/>
    <property type="project" value="InterPro"/>
</dbReference>
<dbReference type="GO" id="GO:0000302">
    <property type="term" value="P:response to reactive oxygen species"/>
    <property type="evidence" value="ECO:0007669"/>
    <property type="project" value="TreeGrafter"/>
</dbReference>
<evidence type="ECO:0000256" key="10">
    <source>
        <dbReference type="PIRSR" id="PIRSR601621-1"/>
    </source>
</evidence>
<dbReference type="SUPFAM" id="SSF48113">
    <property type="entry name" value="Heme-dependent peroxidases"/>
    <property type="match status" value="1"/>
</dbReference>
<evidence type="ECO:0000256" key="6">
    <source>
        <dbReference type="ARBA" id="ARBA00023002"/>
    </source>
</evidence>
<evidence type="ECO:0000256" key="2">
    <source>
        <dbReference type="ARBA" id="ARBA00022559"/>
    </source>
</evidence>
<name>A0A286UFU4_9AGAM</name>
<keyword evidence="11 14" id="KW-0106">Calcium</keyword>
<dbReference type="AlphaFoldDB" id="A0A286UFU4"/>
<keyword evidence="8 13" id="KW-1015">Disulfide bond</keyword>
<dbReference type="PROSITE" id="PS00436">
    <property type="entry name" value="PEROXIDASE_2"/>
    <property type="match status" value="1"/>
</dbReference>
<feature type="binding site" evidence="11">
    <location>
        <position position="194"/>
    </location>
    <ligand>
        <name>Ca(2+)</name>
        <dbReference type="ChEBI" id="CHEBI:29108"/>
        <label>2</label>
    </ligand>
</feature>
<proteinExistence type="inferred from homology"/>
<dbReference type="OrthoDB" id="2113341at2759"/>
<feature type="active site" description="Proton acceptor" evidence="10">
    <location>
        <position position="69"/>
    </location>
</feature>
<evidence type="ECO:0000256" key="11">
    <source>
        <dbReference type="PIRSR" id="PIRSR601621-2"/>
    </source>
</evidence>
<sequence>MFTKFFTTIVAFATIASAATTKRVVCPDGNVTGNAACCAFFPLRDDLLQNLFGDECGEDVHESLRLTFHDAIGFSKTGKLKGGGADGSMVIFSDIETVFAANDGIQDPVSAIKPFLTRHLVTAGDLIQFAGAVGITNCAGAPRIQFLAGRPNATFPADDGTVPEPQDSVTSILARMGDAGISPAEVIHLLASHTVARSDTLIPGHDSVPFDSTPFTFDTQVFLEVLLKGNGFPFGLNSSVPGAEVFSPIPQSGEMRLQSDFALARDQRTACEWQSMVNNQQLMMSNFKSAMAKMAVIGHDPRNLIDCSDVIPQATPPLRKPATFPAGTSKRDVEQACPSPFPVLSADAGAATEIPVCPDGSFDEDECPS</sequence>
<keyword evidence="5 14" id="KW-0732">Signal</keyword>
<feature type="domain" description="Plant heme peroxidase family profile" evidence="15">
    <location>
        <begin position="64"/>
        <end position="311"/>
    </location>
</feature>
<dbReference type="STRING" id="2282107.A0A286UFU4"/>
<feature type="binding site" description="axial binding residue" evidence="11">
    <location>
        <position position="193"/>
    </location>
    <ligand>
        <name>heme b</name>
        <dbReference type="ChEBI" id="CHEBI:60344"/>
    </ligand>
    <ligandPart>
        <name>Fe</name>
        <dbReference type="ChEBI" id="CHEBI:18248"/>
    </ligandPart>
</feature>
<evidence type="ECO:0000256" key="13">
    <source>
        <dbReference type="PIRSR" id="PIRSR601621-4"/>
    </source>
</evidence>
<dbReference type="GO" id="GO:0004601">
    <property type="term" value="F:peroxidase activity"/>
    <property type="evidence" value="ECO:0007669"/>
    <property type="project" value="UniProtKB-KW"/>
</dbReference>
<organism evidence="16 17">
    <name type="scientific">Pyrrhoderma noxium</name>
    <dbReference type="NCBI Taxonomy" id="2282107"/>
    <lineage>
        <taxon>Eukaryota</taxon>
        <taxon>Fungi</taxon>
        <taxon>Dikarya</taxon>
        <taxon>Basidiomycota</taxon>
        <taxon>Agaricomycotina</taxon>
        <taxon>Agaricomycetes</taxon>
        <taxon>Hymenochaetales</taxon>
        <taxon>Hymenochaetaceae</taxon>
        <taxon>Pyrrhoderma</taxon>
    </lineage>
</organism>
<feature type="signal peptide" evidence="14">
    <location>
        <begin position="1"/>
        <end position="18"/>
    </location>
</feature>
<evidence type="ECO:0000259" key="15">
    <source>
        <dbReference type="PROSITE" id="PS50873"/>
    </source>
</evidence>
<dbReference type="InterPro" id="IPR024589">
    <property type="entry name" value="Ligninase_C"/>
</dbReference>
<evidence type="ECO:0000256" key="14">
    <source>
        <dbReference type="RuleBase" id="RU363051"/>
    </source>
</evidence>
<dbReference type="Proteomes" id="UP000217199">
    <property type="component" value="Unassembled WGS sequence"/>
</dbReference>
<keyword evidence="3 11" id="KW-0349">Heme</keyword>
<evidence type="ECO:0000256" key="5">
    <source>
        <dbReference type="ARBA" id="ARBA00022729"/>
    </source>
</evidence>
<feature type="binding site" evidence="11">
    <location>
        <position position="86"/>
    </location>
    <ligand>
        <name>Ca(2+)</name>
        <dbReference type="ChEBI" id="CHEBI:29108"/>
        <label>1</label>
    </ligand>
</feature>
<dbReference type="InterPro" id="IPR001621">
    <property type="entry name" value="Ligninase"/>
</dbReference>
<evidence type="ECO:0000313" key="17">
    <source>
        <dbReference type="Proteomes" id="UP000217199"/>
    </source>
</evidence>
<feature type="binding site" evidence="11">
    <location>
        <position position="211"/>
    </location>
    <ligand>
        <name>Ca(2+)</name>
        <dbReference type="ChEBI" id="CHEBI:29108"/>
        <label>2</label>
    </ligand>
</feature>
<keyword evidence="9" id="KW-0325">Glycoprotein</keyword>
<comment type="cofactor">
    <cofactor evidence="11 14">
        <name>Ca(2+)</name>
        <dbReference type="ChEBI" id="CHEBI:29108"/>
    </cofactor>
    <text evidence="11 14">Binds 2 calcium ions per subunit.</text>
</comment>
<dbReference type="Gene3D" id="1.10.420.10">
    <property type="entry name" value="Peroxidase, domain 2"/>
    <property type="match status" value="1"/>
</dbReference>
<feature type="chain" id="PRO_5013422123" description="Peroxidase" evidence="14">
    <location>
        <begin position="19"/>
        <end position="369"/>
    </location>
</feature>
<reference evidence="16 17" key="1">
    <citation type="journal article" date="2017" name="Mol. Ecol.">
        <title>Comparative and population genomic landscape of Phellinus noxius: A hypervariable fungus causing root rot in trees.</title>
        <authorList>
            <person name="Chung C.L."/>
            <person name="Lee T.J."/>
            <person name="Akiba M."/>
            <person name="Lee H.H."/>
            <person name="Kuo T.H."/>
            <person name="Liu D."/>
            <person name="Ke H.M."/>
            <person name="Yokoi T."/>
            <person name="Roa M.B."/>
            <person name="Lu M.J."/>
            <person name="Chang Y.Y."/>
            <person name="Ann P.J."/>
            <person name="Tsai J.N."/>
            <person name="Chen C.Y."/>
            <person name="Tzean S.S."/>
            <person name="Ota Y."/>
            <person name="Hattori T."/>
            <person name="Sahashi N."/>
            <person name="Liou R.F."/>
            <person name="Kikuchi T."/>
            <person name="Tsai I.J."/>
        </authorList>
    </citation>
    <scope>NUCLEOTIDE SEQUENCE [LARGE SCALE GENOMIC DNA]</scope>
    <source>
        <strain evidence="16 17">FFPRI411160</strain>
    </source>
</reference>
<comment type="caution">
    <text evidence="16">The sequence shown here is derived from an EMBL/GenBank/DDBJ whole genome shotgun (WGS) entry which is preliminary data.</text>
</comment>
<comment type="cofactor">
    <cofactor evidence="11">
        <name>heme b</name>
        <dbReference type="ChEBI" id="CHEBI:60344"/>
    </cofactor>
    <text evidence="11">Binds 1 heme b (iron(II)-protoporphyrin IX) group per subunit.</text>
</comment>
<dbReference type="InterPro" id="IPR044831">
    <property type="entry name" value="Ccp1-like"/>
</dbReference>